<feature type="non-terminal residue" evidence="2">
    <location>
        <position position="108"/>
    </location>
</feature>
<protein>
    <submittedName>
        <fullName evidence="2">Uncharacterized protein</fullName>
    </submittedName>
</protein>
<dbReference type="EMBL" id="BKCJ011511949">
    <property type="protein sequence ID" value="GFD39140.1"/>
    <property type="molecule type" value="Genomic_DNA"/>
</dbReference>
<feature type="non-terminal residue" evidence="2">
    <location>
        <position position="1"/>
    </location>
</feature>
<accession>A0A699VXK0</accession>
<name>A0A699VXK0_TANCI</name>
<feature type="region of interest" description="Disordered" evidence="1">
    <location>
        <begin position="34"/>
        <end position="53"/>
    </location>
</feature>
<dbReference type="AlphaFoldDB" id="A0A699VXK0"/>
<comment type="caution">
    <text evidence="2">The sequence shown here is derived from an EMBL/GenBank/DDBJ whole genome shotgun (WGS) entry which is preliminary data.</text>
</comment>
<feature type="compositionally biased region" description="Basic and acidic residues" evidence="1">
    <location>
        <begin position="9"/>
        <end position="20"/>
    </location>
</feature>
<organism evidence="2">
    <name type="scientific">Tanacetum cinerariifolium</name>
    <name type="common">Dalmatian daisy</name>
    <name type="synonym">Chrysanthemum cinerariifolium</name>
    <dbReference type="NCBI Taxonomy" id="118510"/>
    <lineage>
        <taxon>Eukaryota</taxon>
        <taxon>Viridiplantae</taxon>
        <taxon>Streptophyta</taxon>
        <taxon>Embryophyta</taxon>
        <taxon>Tracheophyta</taxon>
        <taxon>Spermatophyta</taxon>
        <taxon>Magnoliopsida</taxon>
        <taxon>eudicotyledons</taxon>
        <taxon>Gunneridae</taxon>
        <taxon>Pentapetalae</taxon>
        <taxon>asterids</taxon>
        <taxon>campanulids</taxon>
        <taxon>Asterales</taxon>
        <taxon>Asteraceae</taxon>
        <taxon>Asteroideae</taxon>
        <taxon>Anthemideae</taxon>
        <taxon>Anthemidinae</taxon>
        <taxon>Tanacetum</taxon>
    </lineage>
</organism>
<proteinExistence type="predicted"/>
<feature type="region of interest" description="Disordered" evidence="1">
    <location>
        <begin position="1"/>
        <end position="25"/>
    </location>
</feature>
<sequence>AALPPSSVDSRDEIPESERPPRKRSCLFAIGSRYEAGESSTTRPTGGQGTDYGFVSTVDFEARRQGIRDVDLLMGDRMTLQETIWTVEEEAYAARVAWNHSIGLSQAT</sequence>
<evidence type="ECO:0000256" key="1">
    <source>
        <dbReference type="SAM" id="MobiDB-lite"/>
    </source>
</evidence>
<gene>
    <name evidence="2" type="ORF">Tci_911109</name>
</gene>
<evidence type="ECO:0000313" key="2">
    <source>
        <dbReference type="EMBL" id="GFD39140.1"/>
    </source>
</evidence>
<reference evidence="2" key="1">
    <citation type="journal article" date="2019" name="Sci. Rep.">
        <title>Draft genome of Tanacetum cinerariifolium, the natural source of mosquito coil.</title>
        <authorList>
            <person name="Yamashiro T."/>
            <person name="Shiraishi A."/>
            <person name="Satake H."/>
            <person name="Nakayama K."/>
        </authorList>
    </citation>
    <scope>NUCLEOTIDE SEQUENCE</scope>
</reference>